<evidence type="ECO:0000256" key="1">
    <source>
        <dbReference type="SAM" id="Phobius"/>
    </source>
</evidence>
<sequence>MALGNFFKKQEGSGPEHFWSLVIGKTWVQAAIWRVVGEAAEVVSEGSTANWQDGNDESLLEAADGSLSAAAAAIGDDVSEPNKVVFGLSPSWIQEGTIVQERLGILKKLSNELELTPAGFVVIPEAITHYLKSKEGAPLNAILVGLAEDAIDVTLVQNGRGLGTVEVAQSISLGSDIAEGLSRLPSVSQYPSRILLYNHKVGNLEDARQNILDTNWESVKVPFLHTPKVEILAEDVAVTAVSLAGGAEVGEAKSVVLPDSNQDLDEPEETQEIREPEDEVKTEVSAEEIGFVRDRDVADQEVVPVQETQLQEITPVRSAVVDYATGEPSLPERAKVGSLFSGLASVFSSIRFPSFGLRSAGMLSVFGIGIVLLLASGGLFYWYYPTSKVTIIVAPKKLEKTLKLTVDPKLTVVNQADKIVPGVTKDAKVTGDKTASTTGERIVGDRAKGQITIGHVGGSALLKTGTILTGPNGLKFTLDNDTTVASGSGVFTPSKTQAAISAADIGAQYNLASGSKFSVGSFSKDSFEAQNDNAFSGGTSRSVSAVSEEDRLNLEKELTAELLTRGLEDLKSSLEEREVIIQDSATLIADTREFSHKAGDETSNLKLTLAGRAAVMVVSQDSVNVLVMSDLEKDVSQGYALKADQISVTYTVVKVQPKTGVKKTTQKQAATPLVAETKIDPNSPINLEAQIIANLLPKIDPIEIARAISGKQTAVAREYLATTPGYVRADIFLTLRLPGKLETLPRIAKNIIVEVASDQ</sequence>
<dbReference type="EMBL" id="MHCD01000026">
    <property type="protein sequence ID" value="OGY13824.1"/>
    <property type="molecule type" value="Genomic_DNA"/>
</dbReference>
<gene>
    <name evidence="2" type="ORF">A3A58_03455</name>
</gene>
<feature type="transmembrane region" description="Helical" evidence="1">
    <location>
        <begin position="360"/>
        <end position="384"/>
    </location>
</feature>
<proteinExistence type="predicted"/>
<evidence type="ECO:0000313" key="3">
    <source>
        <dbReference type="Proteomes" id="UP000177685"/>
    </source>
</evidence>
<evidence type="ECO:0000313" key="2">
    <source>
        <dbReference type="EMBL" id="OGY13824.1"/>
    </source>
</evidence>
<keyword evidence="1" id="KW-0472">Membrane</keyword>
<organism evidence="2 3">
    <name type="scientific">Candidatus Blackburnbacteria bacterium RIFCSPLOWO2_01_FULL_41_27</name>
    <dbReference type="NCBI Taxonomy" id="1797520"/>
    <lineage>
        <taxon>Bacteria</taxon>
        <taxon>Candidatus Blackburniibacteriota</taxon>
    </lineage>
</organism>
<comment type="caution">
    <text evidence="2">The sequence shown here is derived from an EMBL/GenBank/DDBJ whole genome shotgun (WGS) entry which is preliminary data.</text>
</comment>
<protein>
    <recommendedName>
        <fullName evidence="4">Baseplate protein J-like domain-containing protein</fullName>
    </recommendedName>
</protein>
<dbReference type="AlphaFoldDB" id="A0A1G1VEH3"/>
<name>A0A1G1VEH3_9BACT</name>
<dbReference type="Proteomes" id="UP000177685">
    <property type="component" value="Unassembled WGS sequence"/>
</dbReference>
<keyword evidence="1" id="KW-1133">Transmembrane helix</keyword>
<reference evidence="2 3" key="1">
    <citation type="journal article" date="2016" name="Nat. Commun.">
        <title>Thousands of microbial genomes shed light on interconnected biogeochemical processes in an aquifer system.</title>
        <authorList>
            <person name="Anantharaman K."/>
            <person name="Brown C.T."/>
            <person name="Hug L.A."/>
            <person name="Sharon I."/>
            <person name="Castelle C.J."/>
            <person name="Probst A.J."/>
            <person name="Thomas B.C."/>
            <person name="Singh A."/>
            <person name="Wilkins M.J."/>
            <person name="Karaoz U."/>
            <person name="Brodie E.L."/>
            <person name="Williams K.H."/>
            <person name="Hubbard S.S."/>
            <person name="Banfield J.F."/>
        </authorList>
    </citation>
    <scope>NUCLEOTIDE SEQUENCE [LARGE SCALE GENOMIC DNA]</scope>
</reference>
<accession>A0A1G1VEH3</accession>
<evidence type="ECO:0008006" key="4">
    <source>
        <dbReference type="Google" id="ProtNLM"/>
    </source>
</evidence>
<keyword evidence="1" id="KW-0812">Transmembrane</keyword>